<dbReference type="GO" id="GO:0016787">
    <property type="term" value="F:hydrolase activity"/>
    <property type="evidence" value="ECO:0007669"/>
    <property type="project" value="UniProtKB-KW"/>
</dbReference>
<dbReference type="GO" id="GO:0005576">
    <property type="term" value="C:extracellular region"/>
    <property type="evidence" value="ECO:0007669"/>
    <property type="project" value="UniProtKB-SubCell"/>
</dbReference>
<keyword evidence="8" id="KW-1185">Reference proteome</keyword>
<feature type="chain" id="PRO_5025477815" evidence="5">
    <location>
        <begin position="22"/>
        <end position="260"/>
    </location>
</feature>
<dbReference type="CDD" id="cd21175">
    <property type="entry name" value="LPMO_AA9"/>
    <property type="match status" value="1"/>
</dbReference>
<comment type="subcellular location">
    <subcellularLocation>
        <location evidence="2">Secreted</location>
    </subcellularLocation>
</comment>
<dbReference type="AlphaFoldDB" id="A0A6A6EZ86"/>
<evidence type="ECO:0000256" key="2">
    <source>
        <dbReference type="ARBA" id="ARBA00004613"/>
    </source>
</evidence>
<dbReference type="Proteomes" id="UP000799539">
    <property type="component" value="Unassembled WGS sequence"/>
</dbReference>
<evidence type="ECO:0000313" key="7">
    <source>
        <dbReference type="EMBL" id="KAF2207005.1"/>
    </source>
</evidence>
<accession>A0A6A6EZ86</accession>
<gene>
    <name evidence="7" type="ORF">CERZMDRAFT_52008</name>
</gene>
<name>A0A6A6EZ86_9PEZI</name>
<dbReference type="PANTHER" id="PTHR33353">
    <property type="entry name" value="PUTATIVE (AFU_ORTHOLOGUE AFUA_1G12560)-RELATED"/>
    <property type="match status" value="1"/>
</dbReference>
<feature type="domain" description="Auxiliary Activity family 9 catalytic" evidence="6">
    <location>
        <begin position="22"/>
        <end position="238"/>
    </location>
</feature>
<organism evidence="7 8">
    <name type="scientific">Cercospora zeae-maydis SCOH1-5</name>
    <dbReference type="NCBI Taxonomy" id="717836"/>
    <lineage>
        <taxon>Eukaryota</taxon>
        <taxon>Fungi</taxon>
        <taxon>Dikarya</taxon>
        <taxon>Ascomycota</taxon>
        <taxon>Pezizomycotina</taxon>
        <taxon>Dothideomycetes</taxon>
        <taxon>Dothideomycetidae</taxon>
        <taxon>Mycosphaerellales</taxon>
        <taxon>Mycosphaerellaceae</taxon>
        <taxon>Cercospora</taxon>
    </lineage>
</organism>
<evidence type="ECO:0000313" key="8">
    <source>
        <dbReference type="Proteomes" id="UP000799539"/>
    </source>
</evidence>
<dbReference type="PANTHER" id="PTHR33353:SF34">
    <property type="entry name" value="ENDO-BETA-1,4-GLUCANASE D"/>
    <property type="match status" value="1"/>
</dbReference>
<keyword evidence="3" id="KW-0964">Secreted</keyword>
<dbReference type="InterPro" id="IPR049892">
    <property type="entry name" value="AA9"/>
</dbReference>
<dbReference type="OrthoDB" id="4849160at2759"/>
<evidence type="ECO:0000256" key="5">
    <source>
        <dbReference type="SAM" id="SignalP"/>
    </source>
</evidence>
<dbReference type="Pfam" id="PF03443">
    <property type="entry name" value="AA9"/>
    <property type="match status" value="1"/>
</dbReference>
<dbReference type="EMBL" id="ML992708">
    <property type="protein sequence ID" value="KAF2207005.1"/>
    <property type="molecule type" value="Genomic_DNA"/>
</dbReference>
<keyword evidence="5" id="KW-0732">Signal</keyword>
<proteinExistence type="predicted"/>
<keyword evidence="4" id="KW-1015">Disulfide bond</keyword>
<evidence type="ECO:0000259" key="6">
    <source>
        <dbReference type="Pfam" id="PF03443"/>
    </source>
</evidence>
<dbReference type="InterPro" id="IPR005103">
    <property type="entry name" value="AA9_LPMO"/>
</dbReference>
<feature type="signal peptide" evidence="5">
    <location>
        <begin position="1"/>
        <end position="21"/>
    </location>
</feature>
<keyword evidence="7" id="KW-0378">Hydrolase</keyword>
<evidence type="ECO:0000256" key="4">
    <source>
        <dbReference type="ARBA" id="ARBA00023157"/>
    </source>
</evidence>
<dbReference type="Gene3D" id="2.70.50.70">
    <property type="match status" value="1"/>
</dbReference>
<evidence type="ECO:0000256" key="1">
    <source>
        <dbReference type="ARBA" id="ARBA00001973"/>
    </source>
</evidence>
<protein>
    <submittedName>
        <fullName evidence="7">Glycoside hydrolase family 61 protein</fullName>
    </submittedName>
</protein>
<evidence type="ECO:0000256" key="3">
    <source>
        <dbReference type="ARBA" id="ARBA00022525"/>
    </source>
</evidence>
<sequence length="260" mass="27255">MPAYAPLVALLAAAAPALVSAHGHVSGIVSGGKWYSGTDPNWFYQGSKPNTAGWYANNQDNGFVEPSAFGSADIICHKNATPGTNSVPVTAGDTIDLQWNTWPDSHHGPVISYLAPVSGEFTSVDKASLRFFKIQAGGLIDGTTPPGKWESDVLLANNFTGQVTIPGNVAPGNYVLRHEIIGLHSAGQQNGAQAYPQCINLKITGSGSAKPSGVAGTALYKANDAGILINIYQKLTSYTIPGPVAYSATTKRSHAREFES</sequence>
<reference evidence="7" key="1">
    <citation type="journal article" date="2020" name="Stud. Mycol.">
        <title>101 Dothideomycetes genomes: a test case for predicting lifestyles and emergence of pathogens.</title>
        <authorList>
            <person name="Haridas S."/>
            <person name="Albert R."/>
            <person name="Binder M."/>
            <person name="Bloem J."/>
            <person name="Labutti K."/>
            <person name="Salamov A."/>
            <person name="Andreopoulos B."/>
            <person name="Baker S."/>
            <person name="Barry K."/>
            <person name="Bills G."/>
            <person name="Bluhm B."/>
            <person name="Cannon C."/>
            <person name="Castanera R."/>
            <person name="Culley D."/>
            <person name="Daum C."/>
            <person name="Ezra D."/>
            <person name="Gonzalez J."/>
            <person name="Henrissat B."/>
            <person name="Kuo A."/>
            <person name="Liang C."/>
            <person name="Lipzen A."/>
            <person name="Lutzoni F."/>
            <person name="Magnuson J."/>
            <person name="Mondo S."/>
            <person name="Nolan M."/>
            <person name="Ohm R."/>
            <person name="Pangilinan J."/>
            <person name="Park H.-J."/>
            <person name="Ramirez L."/>
            <person name="Alfaro M."/>
            <person name="Sun H."/>
            <person name="Tritt A."/>
            <person name="Yoshinaga Y."/>
            <person name="Zwiers L.-H."/>
            <person name="Turgeon B."/>
            <person name="Goodwin S."/>
            <person name="Spatafora J."/>
            <person name="Crous P."/>
            <person name="Grigoriev I."/>
        </authorList>
    </citation>
    <scope>NUCLEOTIDE SEQUENCE</scope>
    <source>
        <strain evidence="7">SCOH1-5</strain>
    </source>
</reference>
<comment type="cofactor">
    <cofactor evidence="1">
        <name>Cu(2+)</name>
        <dbReference type="ChEBI" id="CHEBI:29036"/>
    </cofactor>
</comment>